<proteinExistence type="predicted"/>
<reference evidence="1" key="1">
    <citation type="submission" date="2022-08" db="EMBL/GenBank/DDBJ databases">
        <authorList>
            <person name="Gutierrez-Valencia J."/>
        </authorList>
    </citation>
    <scope>NUCLEOTIDE SEQUENCE</scope>
</reference>
<accession>A0AAV0LXK2</accession>
<dbReference type="AlphaFoldDB" id="A0AAV0LXK2"/>
<protein>
    <submittedName>
        <fullName evidence="1">Uncharacterized protein</fullName>
    </submittedName>
</protein>
<dbReference type="EMBL" id="CAMGYJ010000006">
    <property type="protein sequence ID" value="CAI0439208.1"/>
    <property type="molecule type" value="Genomic_DNA"/>
</dbReference>
<keyword evidence="2" id="KW-1185">Reference proteome</keyword>
<gene>
    <name evidence="1" type="ORF">LITE_LOCUS26069</name>
</gene>
<evidence type="ECO:0000313" key="2">
    <source>
        <dbReference type="Proteomes" id="UP001154282"/>
    </source>
</evidence>
<name>A0AAV0LXK2_9ROSI</name>
<dbReference type="Proteomes" id="UP001154282">
    <property type="component" value="Unassembled WGS sequence"/>
</dbReference>
<sequence length="105" mass="11730">MIMNRLLAISNTNACDHILSKALVSIIVGLPNKKRLRRSVAADQIGYWLPPMKSRQPNRRFDDVYSHFSDPPPFSKPALIPLSFIVPFPCQLLLSAAMEYSSGTS</sequence>
<comment type="caution">
    <text evidence="1">The sequence shown here is derived from an EMBL/GenBank/DDBJ whole genome shotgun (WGS) entry which is preliminary data.</text>
</comment>
<evidence type="ECO:0000313" key="1">
    <source>
        <dbReference type="EMBL" id="CAI0439208.1"/>
    </source>
</evidence>
<organism evidence="1 2">
    <name type="scientific">Linum tenue</name>
    <dbReference type="NCBI Taxonomy" id="586396"/>
    <lineage>
        <taxon>Eukaryota</taxon>
        <taxon>Viridiplantae</taxon>
        <taxon>Streptophyta</taxon>
        <taxon>Embryophyta</taxon>
        <taxon>Tracheophyta</taxon>
        <taxon>Spermatophyta</taxon>
        <taxon>Magnoliopsida</taxon>
        <taxon>eudicotyledons</taxon>
        <taxon>Gunneridae</taxon>
        <taxon>Pentapetalae</taxon>
        <taxon>rosids</taxon>
        <taxon>fabids</taxon>
        <taxon>Malpighiales</taxon>
        <taxon>Linaceae</taxon>
        <taxon>Linum</taxon>
    </lineage>
</organism>